<dbReference type="AlphaFoldDB" id="A0AA38H014"/>
<dbReference type="PROSITE" id="PS50846">
    <property type="entry name" value="HMA_2"/>
    <property type="match status" value="1"/>
</dbReference>
<dbReference type="SUPFAM" id="SSF55008">
    <property type="entry name" value="HMA, heavy metal-associated domain"/>
    <property type="match status" value="1"/>
</dbReference>
<dbReference type="Pfam" id="PF00403">
    <property type="entry name" value="HMA"/>
    <property type="match status" value="1"/>
</dbReference>
<organism evidence="4 5">
    <name type="scientific">Taxus chinensis</name>
    <name type="common">Chinese yew</name>
    <name type="synonym">Taxus wallichiana var. chinensis</name>
    <dbReference type="NCBI Taxonomy" id="29808"/>
    <lineage>
        <taxon>Eukaryota</taxon>
        <taxon>Viridiplantae</taxon>
        <taxon>Streptophyta</taxon>
        <taxon>Embryophyta</taxon>
        <taxon>Tracheophyta</taxon>
        <taxon>Spermatophyta</taxon>
        <taxon>Pinopsida</taxon>
        <taxon>Pinidae</taxon>
        <taxon>Conifers II</taxon>
        <taxon>Cupressales</taxon>
        <taxon>Taxaceae</taxon>
        <taxon>Taxus</taxon>
    </lineage>
</organism>
<evidence type="ECO:0000256" key="2">
    <source>
        <dbReference type="SAM" id="MobiDB-lite"/>
    </source>
</evidence>
<dbReference type="OMA" id="DDFFTMF"/>
<feature type="region of interest" description="Disordered" evidence="2">
    <location>
        <begin position="97"/>
        <end position="122"/>
    </location>
</feature>
<evidence type="ECO:0000313" key="4">
    <source>
        <dbReference type="EMBL" id="KAH9331618.1"/>
    </source>
</evidence>
<feature type="non-terminal residue" evidence="4">
    <location>
        <position position="122"/>
    </location>
</feature>
<name>A0AA38H014_TAXCH</name>
<dbReference type="Gene3D" id="3.30.70.100">
    <property type="match status" value="1"/>
</dbReference>
<dbReference type="CDD" id="cd00371">
    <property type="entry name" value="HMA"/>
    <property type="match status" value="1"/>
</dbReference>
<dbReference type="InterPro" id="IPR036163">
    <property type="entry name" value="HMA_dom_sf"/>
</dbReference>
<feature type="non-terminal residue" evidence="4">
    <location>
        <position position="1"/>
    </location>
</feature>
<protein>
    <recommendedName>
        <fullName evidence="3">HMA domain-containing protein</fullName>
    </recommendedName>
</protein>
<feature type="domain" description="HMA" evidence="3">
    <location>
        <begin position="1"/>
        <end position="61"/>
    </location>
</feature>
<gene>
    <name evidence="4" type="ORF">KI387_003726</name>
</gene>
<dbReference type="GO" id="GO:0046872">
    <property type="term" value="F:metal ion binding"/>
    <property type="evidence" value="ECO:0007669"/>
    <property type="project" value="UniProtKB-KW"/>
</dbReference>
<evidence type="ECO:0000313" key="5">
    <source>
        <dbReference type="Proteomes" id="UP000824469"/>
    </source>
</evidence>
<evidence type="ECO:0000259" key="3">
    <source>
        <dbReference type="PROSITE" id="PS50846"/>
    </source>
</evidence>
<dbReference type="PANTHER" id="PTHR22814:SF336">
    <property type="entry name" value="HEAVY METAL-ASSOCIATED ISOPRENYLATED PLANT PROTEIN 23"/>
    <property type="match status" value="1"/>
</dbReference>
<dbReference type="Proteomes" id="UP000824469">
    <property type="component" value="Unassembled WGS sequence"/>
</dbReference>
<dbReference type="PANTHER" id="PTHR22814">
    <property type="entry name" value="COPPER TRANSPORT PROTEIN ATOX1-RELATED"/>
    <property type="match status" value="1"/>
</dbReference>
<reference evidence="4 5" key="1">
    <citation type="journal article" date="2021" name="Nat. Plants">
        <title>The Taxus genome provides insights into paclitaxel biosynthesis.</title>
        <authorList>
            <person name="Xiong X."/>
            <person name="Gou J."/>
            <person name="Liao Q."/>
            <person name="Li Y."/>
            <person name="Zhou Q."/>
            <person name="Bi G."/>
            <person name="Li C."/>
            <person name="Du R."/>
            <person name="Wang X."/>
            <person name="Sun T."/>
            <person name="Guo L."/>
            <person name="Liang H."/>
            <person name="Lu P."/>
            <person name="Wu Y."/>
            <person name="Zhang Z."/>
            <person name="Ro D.K."/>
            <person name="Shang Y."/>
            <person name="Huang S."/>
            <person name="Yan J."/>
        </authorList>
    </citation>
    <scope>NUCLEOTIDE SEQUENCE [LARGE SCALE GENOMIC DNA]</scope>
    <source>
        <strain evidence="4">Ta-2019</strain>
    </source>
</reference>
<keyword evidence="5" id="KW-1185">Reference proteome</keyword>
<proteinExistence type="predicted"/>
<dbReference type="EMBL" id="JAHRHJ020000001">
    <property type="protein sequence ID" value="KAH9331618.1"/>
    <property type="molecule type" value="Genomic_DNA"/>
</dbReference>
<evidence type="ECO:0000256" key="1">
    <source>
        <dbReference type="ARBA" id="ARBA00022723"/>
    </source>
</evidence>
<keyword evidence="1" id="KW-0479">Metal-binding</keyword>
<accession>A0AA38H014</accession>
<dbReference type="InterPro" id="IPR006121">
    <property type="entry name" value="HMA_dom"/>
</dbReference>
<comment type="caution">
    <text evidence="4">The sequence shown here is derived from an EMBL/GenBank/DDBJ whole genome shotgun (WGS) entry which is preliminary data.</text>
</comment>
<sequence>CEAQGPMDCDGCERTVRNALTRMSGVQSMDIDRKLQKVTVIGYIKPNEAVRKVKGKGKHVEIWPYVPYNSVVNSVVSAKTYDKKALAGYVRKETIDNVPNSYNRDQDEQYNYFSEENPNACS</sequence>